<dbReference type="CDD" id="cd05233">
    <property type="entry name" value="SDR_c"/>
    <property type="match status" value="1"/>
</dbReference>
<dbReference type="GO" id="GO:0016020">
    <property type="term" value="C:membrane"/>
    <property type="evidence" value="ECO:0007669"/>
    <property type="project" value="TreeGrafter"/>
</dbReference>
<feature type="domain" description="Ketoreductase" evidence="4">
    <location>
        <begin position="7"/>
        <end position="192"/>
    </location>
</feature>
<dbReference type="Gene3D" id="3.40.50.720">
    <property type="entry name" value="NAD(P)-binding Rossmann-like Domain"/>
    <property type="match status" value="1"/>
</dbReference>
<dbReference type="KEGG" id="aja:AJAP_28800"/>
<dbReference type="PANTHER" id="PTHR44196:SF1">
    <property type="entry name" value="DEHYDROGENASE_REDUCTASE SDR FAMILY MEMBER 7B"/>
    <property type="match status" value="1"/>
</dbReference>
<dbReference type="PANTHER" id="PTHR44196">
    <property type="entry name" value="DEHYDROGENASE/REDUCTASE SDR FAMILY MEMBER 7B"/>
    <property type="match status" value="1"/>
</dbReference>
<keyword evidence="6" id="KW-1185">Reference proteome</keyword>
<accession>A0A075V1T7</accession>
<sequence length="282" mass="30049">MSSVRGKVAVVTGAGSGIGRQLALELARRGARLAVSDVDESGLAETVAEVKALGAEVQGAALDVSDRAAVQEYATTVAGQFGVVHQIYNNAGIAGGGQTVLDAEWELYDRTLAVNLFGVINGTKAFLPHLIESGDGQVVNISSLNGFMAQPTLSAYCASKFGVRGFTEALRTEMIAGRHPVRVTVVHPGGVKTGIASAALKEAEARGIEPTAEQRERVRVYNEKLLKMPADQAARIIVDGVEAGKPRVLVGNDAKLVDRLVRLLPRRYPKLIVDFERRRLAR</sequence>
<dbReference type="InterPro" id="IPR020904">
    <property type="entry name" value="Sc_DH/Rdtase_CS"/>
</dbReference>
<dbReference type="HOGENOM" id="CLU_010194_2_1_11"/>
<evidence type="ECO:0000313" key="5">
    <source>
        <dbReference type="EMBL" id="AIG78596.1"/>
    </source>
</evidence>
<protein>
    <submittedName>
        <fullName evidence="5">Putative oxidoreductase</fullName>
        <ecNumber evidence="5">1.-.-.-</ecNumber>
    </submittedName>
</protein>
<proteinExistence type="inferred from homology"/>
<dbReference type="InterPro" id="IPR002347">
    <property type="entry name" value="SDR_fam"/>
</dbReference>
<dbReference type="EMBL" id="CP008953">
    <property type="protein sequence ID" value="AIG78596.1"/>
    <property type="molecule type" value="Genomic_DNA"/>
</dbReference>
<dbReference type="RefSeq" id="WP_038516943.1">
    <property type="nucleotide sequence ID" value="NZ_CP008953.1"/>
</dbReference>
<evidence type="ECO:0000256" key="1">
    <source>
        <dbReference type="ARBA" id="ARBA00006484"/>
    </source>
</evidence>
<dbReference type="Pfam" id="PF00106">
    <property type="entry name" value="adh_short"/>
    <property type="match status" value="1"/>
</dbReference>
<evidence type="ECO:0000256" key="3">
    <source>
        <dbReference type="RuleBase" id="RU000363"/>
    </source>
</evidence>
<dbReference type="PROSITE" id="PS00061">
    <property type="entry name" value="ADH_SHORT"/>
    <property type="match status" value="1"/>
</dbReference>
<reference evidence="5 6" key="1">
    <citation type="journal article" date="2014" name="J. Biotechnol.">
        <title>Complete genome sequence of the actinobacterium Amycolatopsis japonica MG417-CF17(T) (=DSM 44213T) producing (S,S)-N,N'-ethylenediaminedisuccinic acid.</title>
        <authorList>
            <person name="Stegmann E."/>
            <person name="Albersmeier A."/>
            <person name="Spohn M."/>
            <person name="Gert H."/>
            <person name="Weber T."/>
            <person name="Wohlleben W."/>
            <person name="Kalinowski J."/>
            <person name="Ruckert C."/>
        </authorList>
    </citation>
    <scope>NUCLEOTIDE SEQUENCE [LARGE SCALE GENOMIC DNA]</scope>
    <source>
        <strain evidence="6">MG417-CF17 (DSM 44213)</strain>
    </source>
</reference>
<keyword evidence="2 5" id="KW-0560">Oxidoreductase</keyword>
<dbReference type="eggNOG" id="COG0300">
    <property type="taxonomic scope" value="Bacteria"/>
</dbReference>
<dbReference type="STRING" id="208439.AJAP_28800"/>
<organism evidence="5 6">
    <name type="scientific">Amycolatopsis japonica</name>
    <dbReference type="NCBI Taxonomy" id="208439"/>
    <lineage>
        <taxon>Bacteria</taxon>
        <taxon>Bacillati</taxon>
        <taxon>Actinomycetota</taxon>
        <taxon>Actinomycetes</taxon>
        <taxon>Pseudonocardiales</taxon>
        <taxon>Pseudonocardiaceae</taxon>
        <taxon>Amycolatopsis</taxon>
        <taxon>Amycolatopsis japonica group</taxon>
    </lineage>
</organism>
<dbReference type="PRINTS" id="PR00081">
    <property type="entry name" value="GDHRDH"/>
</dbReference>
<dbReference type="Proteomes" id="UP000028492">
    <property type="component" value="Chromosome"/>
</dbReference>
<dbReference type="AlphaFoldDB" id="A0A075V1T7"/>
<evidence type="ECO:0000256" key="2">
    <source>
        <dbReference type="ARBA" id="ARBA00023002"/>
    </source>
</evidence>
<evidence type="ECO:0000313" key="6">
    <source>
        <dbReference type="Proteomes" id="UP000028492"/>
    </source>
</evidence>
<dbReference type="SMART" id="SM00822">
    <property type="entry name" value="PKS_KR"/>
    <property type="match status" value="1"/>
</dbReference>
<dbReference type="FunFam" id="3.40.50.720:FF:000084">
    <property type="entry name" value="Short-chain dehydrogenase reductase"/>
    <property type="match status" value="1"/>
</dbReference>
<dbReference type="EC" id="1.-.-.-" evidence="5"/>
<dbReference type="InterPro" id="IPR036291">
    <property type="entry name" value="NAD(P)-bd_dom_sf"/>
</dbReference>
<dbReference type="GO" id="GO:0016491">
    <property type="term" value="F:oxidoreductase activity"/>
    <property type="evidence" value="ECO:0007669"/>
    <property type="project" value="UniProtKB-KW"/>
</dbReference>
<dbReference type="SUPFAM" id="SSF51735">
    <property type="entry name" value="NAD(P)-binding Rossmann-fold domains"/>
    <property type="match status" value="1"/>
</dbReference>
<dbReference type="InterPro" id="IPR057326">
    <property type="entry name" value="KR_dom"/>
</dbReference>
<dbReference type="PRINTS" id="PR00080">
    <property type="entry name" value="SDRFAMILY"/>
</dbReference>
<name>A0A075V1T7_9PSEU</name>
<gene>
    <name evidence="5" type="ORF">AJAP_28800</name>
</gene>
<evidence type="ECO:0000259" key="4">
    <source>
        <dbReference type="SMART" id="SM00822"/>
    </source>
</evidence>
<comment type="similarity">
    <text evidence="1 3">Belongs to the short-chain dehydrogenases/reductases (SDR) family.</text>
</comment>